<evidence type="ECO:0000313" key="3">
    <source>
        <dbReference type="Proteomes" id="UP000183376"/>
    </source>
</evidence>
<dbReference type="Proteomes" id="UP000183376">
    <property type="component" value="Chromosome I"/>
</dbReference>
<name>A0A1G9RYU3_ALLAB</name>
<dbReference type="EMBL" id="LT629701">
    <property type="protein sequence ID" value="SDM28429.1"/>
    <property type="molecule type" value="Genomic_DNA"/>
</dbReference>
<accession>A0A1G9RYU3</accession>
<organism evidence="2 3">
    <name type="scientific">Allokutzneria albata</name>
    <name type="common">Kibdelosporangium albatum</name>
    <dbReference type="NCBI Taxonomy" id="211114"/>
    <lineage>
        <taxon>Bacteria</taxon>
        <taxon>Bacillati</taxon>
        <taxon>Actinomycetota</taxon>
        <taxon>Actinomycetes</taxon>
        <taxon>Pseudonocardiales</taxon>
        <taxon>Pseudonocardiaceae</taxon>
        <taxon>Allokutzneria</taxon>
    </lineage>
</organism>
<keyword evidence="1" id="KW-0472">Membrane</keyword>
<evidence type="ECO:0000256" key="1">
    <source>
        <dbReference type="SAM" id="Phobius"/>
    </source>
</evidence>
<keyword evidence="3" id="KW-1185">Reference proteome</keyword>
<protein>
    <submittedName>
        <fullName evidence="2">Uncharacterized protein</fullName>
    </submittedName>
</protein>
<dbReference type="eggNOG" id="ENOG5033PW3">
    <property type="taxonomic scope" value="Bacteria"/>
</dbReference>
<dbReference type="AlphaFoldDB" id="A0A1G9RYU3"/>
<feature type="transmembrane region" description="Helical" evidence="1">
    <location>
        <begin position="36"/>
        <end position="53"/>
    </location>
</feature>
<keyword evidence="1" id="KW-1133">Transmembrane helix</keyword>
<dbReference type="STRING" id="211114.SAMN04489726_0784"/>
<evidence type="ECO:0000313" key="2">
    <source>
        <dbReference type="EMBL" id="SDM28429.1"/>
    </source>
</evidence>
<proteinExistence type="predicted"/>
<gene>
    <name evidence="2" type="ORF">SAMN04489726_0784</name>
</gene>
<reference evidence="2 3" key="1">
    <citation type="submission" date="2016-10" db="EMBL/GenBank/DDBJ databases">
        <authorList>
            <person name="de Groot N.N."/>
        </authorList>
    </citation>
    <scope>NUCLEOTIDE SEQUENCE [LARGE SCALE GENOMIC DNA]</scope>
    <source>
        <strain evidence="2 3">DSM 44149</strain>
    </source>
</reference>
<feature type="transmembrane region" description="Helical" evidence="1">
    <location>
        <begin position="58"/>
        <end position="74"/>
    </location>
</feature>
<feature type="transmembrane region" description="Helical" evidence="1">
    <location>
        <begin position="80"/>
        <end position="99"/>
    </location>
</feature>
<sequence length="483" mass="52143">MVRPCPAIPEGNLMDQPTQAEPVPEEEAGVRPPDPLVVALANASLLSAGYLVLGRRKLAAATGLVTVVLLILLATVLRTWWFTVIVLLWWAGLIWHGWFLAGGRAAGRGRLVLLALTLPVVLVVGLLSFDAARVEEQVAQARGAGDCARAVDVLEQLWFGHLLVDPTVIIRGELTTEACRRAGTAKDKLALALTGRTDVLKEGFDHLASVLAELRGHEKVVDVVLDGFLSGLPAKNPCHTAVVTDWLRERKPTGNALDRSTTVVARTAPAALVACGEEMMAAKDWQLARQRYQQLLDVYPGHELTAKAQEGVKQATLAMELANVRNLLRGSQPAYCSRPAQYSGAPAYGKGTNRALIYGNSEYADKLPAEWKAADAADAVLVVCAGKTEFGAAVRTCPYQSKLNPRIPVQVTFHKIVVPVKAYELRTGRQVTDTKIEIDGSACPRVLTYTRSRLLADIGPPSQVHVITTDDKVHAAFGSFINQ</sequence>
<feature type="transmembrane region" description="Helical" evidence="1">
    <location>
        <begin position="111"/>
        <end position="129"/>
    </location>
</feature>
<keyword evidence="1" id="KW-0812">Transmembrane</keyword>